<dbReference type="PANTHER" id="PTHR48057">
    <property type="entry name" value="LEUCINE-RICH REPEAT SERINE/THREONINE-PROTEIN KINASE 1"/>
    <property type="match status" value="1"/>
</dbReference>
<dbReference type="Proteomes" id="UP000007519">
    <property type="component" value="Chromosome"/>
</dbReference>
<proteinExistence type="predicted"/>
<name>H6L9S2_SAPGL</name>
<gene>
    <name evidence="4" type="ordered locus">SGRA_0511</name>
</gene>
<accession>H6L9S2</accession>
<evidence type="ECO:0000259" key="3">
    <source>
        <dbReference type="Pfam" id="PF23598"/>
    </source>
</evidence>
<dbReference type="InterPro" id="IPR055414">
    <property type="entry name" value="LRR_R13L4/SHOC2-like"/>
</dbReference>
<dbReference type="HOGENOM" id="CLU_902816_0_0_10"/>
<dbReference type="AlphaFoldDB" id="H6L9S2"/>
<evidence type="ECO:0000256" key="1">
    <source>
        <dbReference type="ARBA" id="ARBA00022614"/>
    </source>
</evidence>
<dbReference type="PANTHER" id="PTHR48057:SF7">
    <property type="entry name" value="LEUCINE-RICH REPEAT SERINE_THREONINE-PROTEIN KINASE 1"/>
    <property type="match status" value="1"/>
</dbReference>
<dbReference type="Pfam" id="PF23598">
    <property type="entry name" value="LRR_14"/>
    <property type="match status" value="1"/>
</dbReference>
<dbReference type="InterPro" id="IPR032675">
    <property type="entry name" value="LRR_dom_sf"/>
</dbReference>
<protein>
    <submittedName>
        <fullName evidence="4">Lipoprotein</fullName>
    </submittedName>
</protein>
<dbReference type="PROSITE" id="PS51450">
    <property type="entry name" value="LRR"/>
    <property type="match status" value="1"/>
</dbReference>
<evidence type="ECO:0000313" key="4">
    <source>
        <dbReference type="EMBL" id="AFC23250.1"/>
    </source>
</evidence>
<keyword evidence="1" id="KW-0433">Leucine-rich repeat</keyword>
<evidence type="ECO:0000313" key="5">
    <source>
        <dbReference type="Proteomes" id="UP000007519"/>
    </source>
</evidence>
<dbReference type="SMART" id="SM00369">
    <property type="entry name" value="LRR_TYP"/>
    <property type="match status" value="6"/>
</dbReference>
<dbReference type="EMBL" id="CP002831">
    <property type="protein sequence ID" value="AFC23250.1"/>
    <property type="molecule type" value="Genomic_DNA"/>
</dbReference>
<dbReference type="InterPro" id="IPR052595">
    <property type="entry name" value="LRRC69/RLP"/>
</dbReference>
<organism evidence="4 5">
    <name type="scientific">Saprospira grandis (strain Lewin)</name>
    <dbReference type="NCBI Taxonomy" id="984262"/>
    <lineage>
        <taxon>Bacteria</taxon>
        <taxon>Pseudomonadati</taxon>
        <taxon>Bacteroidota</taxon>
        <taxon>Saprospiria</taxon>
        <taxon>Saprospirales</taxon>
        <taxon>Saprospiraceae</taxon>
        <taxon>Saprospira</taxon>
    </lineage>
</organism>
<dbReference type="InterPro" id="IPR003591">
    <property type="entry name" value="Leu-rich_rpt_typical-subtyp"/>
</dbReference>
<keyword evidence="2" id="KW-0677">Repeat</keyword>
<dbReference type="STRING" id="984262.SGRA_0511"/>
<dbReference type="SUPFAM" id="SSF52058">
    <property type="entry name" value="L domain-like"/>
    <property type="match status" value="1"/>
</dbReference>
<reference evidence="4 5" key="1">
    <citation type="journal article" date="2012" name="Stand. Genomic Sci.">
        <title>Complete genome sequencing and analysis of Saprospira grandis str. Lewin, a predatory marine bacterium.</title>
        <authorList>
            <person name="Saw J.H."/>
            <person name="Yuryev A."/>
            <person name="Kanbe M."/>
            <person name="Hou S."/>
            <person name="Young A.G."/>
            <person name="Aizawa S."/>
            <person name="Alam M."/>
        </authorList>
    </citation>
    <scope>NUCLEOTIDE SEQUENCE [LARGE SCALE GENOMIC DNA]</scope>
    <source>
        <strain evidence="4 5">Lewin</strain>
    </source>
</reference>
<keyword evidence="5" id="KW-1185">Reference proteome</keyword>
<dbReference type="PRINTS" id="PR00019">
    <property type="entry name" value="LEURICHRPT"/>
</dbReference>
<dbReference type="InterPro" id="IPR001611">
    <property type="entry name" value="Leu-rich_rpt"/>
</dbReference>
<dbReference type="KEGG" id="sgn:SGRA_0511"/>
<sequence length="308" mass="35450">MFLLVFMQFGLAEQKLFQGAKINFNQQRINILDNLAAVRQLIGSGDMANIELAFSLAEGQGLALQELLAPYYLLWPRVERPKEMDAEDLWALLQRPFLNLSNRKLEELPKEIGQFRALEQLDLSANQLQSLPEELAELPYLHSLSLNSNRLEEFPCFLGRLPNLQQLFLGINKIKTLPKTAVGFQSLRNLQLFDNQLEEVSFSFFQAEDFGTLNLSRNPLRRLSLFGQGQLGQLRKLELSGTELDQLPADIGGLYSLTHLDLSYTPHLEELPERFVQLERLQIVESRNTPLKNLDQWLQRMPWVDFLV</sequence>
<keyword evidence="4" id="KW-0449">Lipoprotein</keyword>
<feature type="domain" description="Disease resistance R13L4/SHOC-2-like LRR" evidence="3">
    <location>
        <begin position="82"/>
        <end position="197"/>
    </location>
</feature>
<evidence type="ECO:0000256" key="2">
    <source>
        <dbReference type="ARBA" id="ARBA00022737"/>
    </source>
</evidence>
<dbReference type="eggNOG" id="COG4886">
    <property type="taxonomic scope" value="Bacteria"/>
</dbReference>
<dbReference type="Gene3D" id="3.80.10.10">
    <property type="entry name" value="Ribonuclease Inhibitor"/>
    <property type="match status" value="1"/>
</dbReference>